<dbReference type="AlphaFoldDB" id="A0A540M4V9"/>
<keyword evidence="2" id="KW-1185">Reference proteome</keyword>
<accession>A0A540M4V9</accession>
<evidence type="ECO:0000313" key="2">
    <source>
        <dbReference type="Proteomes" id="UP000315295"/>
    </source>
</evidence>
<reference evidence="1 2" key="1">
    <citation type="journal article" date="2019" name="G3 (Bethesda)">
        <title>Sequencing of a Wild Apple (Malus baccata) Genome Unravels the Differences Between Cultivated and Wild Apple Species Regarding Disease Resistance and Cold Tolerance.</title>
        <authorList>
            <person name="Chen X."/>
        </authorList>
    </citation>
    <scope>NUCLEOTIDE SEQUENCE [LARGE SCALE GENOMIC DNA]</scope>
    <source>
        <strain evidence="2">cv. Shandingzi</strain>
        <tissue evidence="1">Leaves</tissue>
    </source>
</reference>
<comment type="caution">
    <text evidence="1">The sequence shown here is derived from an EMBL/GenBank/DDBJ whole genome shotgun (WGS) entry which is preliminary data.</text>
</comment>
<gene>
    <name evidence="1" type="ORF">C1H46_020603</name>
</gene>
<dbReference type="Proteomes" id="UP000315295">
    <property type="component" value="Unassembled WGS sequence"/>
</dbReference>
<evidence type="ECO:0000313" key="1">
    <source>
        <dbReference type="EMBL" id="TQD93765.1"/>
    </source>
</evidence>
<protein>
    <submittedName>
        <fullName evidence="1">Uncharacterized protein</fullName>
    </submittedName>
</protein>
<organism evidence="1 2">
    <name type="scientific">Malus baccata</name>
    <name type="common">Siberian crab apple</name>
    <name type="synonym">Pyrus baccata</name>
    <dbReference type="NCBI Taxonomy" id="106549"/>
    <lineage>
        <taxon>Eukaryota</taxon>
        <taxon>Viridiplantae</taxon>
        <taxon>Streptophyta</taxon>
        <taxon>Embryophyta</taxon>
        <taxon>Tracheophyta</taxon>
        <taxon>Spermatophyta</taxon>
        <taxon>Magnoliopsida</taxon>
        <taxon>eudicotyledons</taxon>
        <taxon>Gunneridae</taxon>
        <taxon>Pentapetalae</taxon>
        <taxon>rosids</taxon>
        <taxon>fabids</taxon>
        <taxon>Rosales</taxon>
        <taxon>Rosaceae</taxon>
        <taxon>Amygdaloideae</taxon>
        <taxon>Maleae</taxon>
        <taxon>Malus</taxon>
    </lineage>
</organism>
<dbReference type="EMBL" id="VIEB01000358">
    <property type="protein sequence ID" value="TQD93765.1"/>
    <property type="molecule type" value="Genomic_DNA"/>
</dbReference>
<name>A0A540M4V9_MALBA</name>
<proteinExistence type="predicted"/>
<sequence>MPYPISIVCYDDSRFQVDRTPDIVFHFTGPEFPVSADNAWAMNSQGQNCLVPTADEVWPFAADLCYFHKWFPNLACTQQTWPDTVQRNLLQCLRINIIICRSGDDHRLI</sequence>